<reference evidence="3" key="1">
    <citation type="journal article" date="2010" name="Mol. Biosyst.">
        <title>Complete genome sequence and comparative analysis of Shewanella violacea, a psychrophilic and piezophilic bacterium from deep sea floor sediments.</title>
        <authorList>
            <person name="Aono E."/>
            <person name="Baba T."/>
            <person name="Ara T."/>
            <person name="Nishi T."/>
            <person name="Nakamichi T."/>
            <person name="Inamoto E."/>
            <person name="Toyonaga H."/>
            <person name="Hasegawa M."/>
            <person name="Takai Y."/>
            <person name="Okumura Y."/>
            <person name="Baba M."/>
            <person name="Tomita M."/>
            <person name="Kato C."/>
            <person name="Oshima T."/>
            <person name="Nakasone K."/>
            <person name="Mori H."/>
        </authorList>
    </citation>
    <scope>NUCLEOTIDE SEQUENCE [LARGE SCALE GENOMIC DNA]</scope>
    <source>
        <strain evidence="3">JCM 10179 / CIP 106290 / LMG 19151 / DSS12</strain>
    </source>
</reference>
<dbReference type="EMBL" id="AP011177">
    <property type="protein sequence ID" value="BAJ01726.1"/>
    <property type="molecule type" value="Genomic_DNA"/>
</dbReference>
<dbReference type="Proteomes" id="UP000002350">
    <property type="component" value="Chromosome"/>
</dbReference>
<evidence type="ECO:0000313" key="3">
    <source>
        <dbReference type="Proteomes" id="UP000002350"/>
    </source>
</evidence>
<sequence length="62" mass="6744">MNMDGFVGGFFVGGCKLPNSYSPSLSCHFLVKAGLKQSSPVYDLLILILVTYVARTYLALLN</sequence>
<evidence type="ECO:0000256" key="1">
    <source>
        <dbReference type="SAM" id="Phobius"/>
    </source>
</evidence>
<keyword evidence="3" id="KW-1185">Reference proteome</keyword>
<dbReference type="AlphaFoldDB" id="D4ZJ77"/>
<evidence type="ECO:0008006" key="4">
    <source>
        <dbReference type="Google" id="ProtNLM"/>
    </source>
</evidence>
<dbReference type="KEGG" id="svo:SVI_1755"/>
<dbReference type="HOGENOM" id="CLU_2901768_0_0_6"/>
<name>D4ZJ77_SHEVD</name>
<protein>
    <recommendedName>
        <fullName evidence="4">Transmembrane protein</fullName>
    </recommendedName>
</protein>
<evidence type="ECO:0000313" key="2">
    <source>
        <dbReference type="EMBL" id="BAJ01726.1"/>
    </source>
</evidence>
<proteinExistence type="predicted"/>
<keyword evidence="1" id="KW-0812">Transmembrane</keyword>
<organism evidence="2 3">
    <name type="scientific">Shewanella violacea (strain JCM 10179 / CIP 106290 / LMG 19151 / DSS12)</name>
    <dbReference type="NCBI Taxonomy" id="637905"/>
    <lineage>
        <taxon>Bacteria</taxon>
        <taxon>Pseudomonadati</taxon>
        <taxon>Pseudomonadota</taxon>
        <taxon>Gammaproteobacteria</taxon>
        <taxon>Alteromonadales</taxon>
        <taxon>Shewanellaceae</taxon>
        <taxon>Shewanella</taxon>
    </lineage>
</organism>
<feature type="transmembrane region" description="Helical" evidence="1">
    <location>
        <begin position="41"/>
        <end position="60"/>
    </location>
</feature>
<keyword evidence="1" id="KW-1133">Transmembrane helix</keyword>
<keyword evidence="1" id="KW-0472">Membrane</keyword>
<gene>
    <name evidence="2" type="ordered locus">SVI_1755</name>
</gene>
<accession>D4ZJ77</accession>